<comment type="caution">
    <text evidence="1">The sequence shown here is derived from an EMBL/GenBank/DDBJ whole genome shotgun (WGS) entry which is preliminary data.</text>
</comment>
<proteinExistence type="predicted"/>
<protein>
    <submittedName>
        <fullName evidence="1">Uncharacterized protein</fullName>
    </submittedName>
</protein>
<evidence type="ECO:0000313" key="1">
    <source>
        <dbReference type="EMBL" id="RWA03762.1"/>
    </source>
</evidence>
<sequence length="59" mass="6499">SGVRVRETEFLVGSWSEDGVVCAGVSFDGNFIDESTAHIWVDKMKSLLEVEGSDLKPRL</sequence>
<keyword evidence="2" id="KW-1185">Reference proteome</keyword>
<dbReference type="Proteomes" id="UP000286045">
    <property type="component" value="Unassembled WGS sequence"/>
</dbReference>
<gene>
    <name evidence="1" type="ORF">EKO27_g11343</name>
</gene>
<accession>A0A439CNL9</accession>
<feature type="non-terminal residue" evidence="1">
    <location>
        <position position="1"/>
    </location>
</feature>
<dbReference type="STRING" id="363999.A0A439CNL9"/>
<organism evidence="1 2">
    <name type="scientific">Xylaria grammica</name>
    <dbReference type="NCBI Taxonomy" id="363999"/>
    <lineage>
        <taxon>Eukaryota</taxon>
        <taxon>Fungi</taxon>
        <taxon>Dikarya</taxon>
        <taxon>Ascomycota</taxon>
        <taxon>Pezizomycotina</taxon>
        <taxon>Sordariomycetes</taxon>
        <taxon>Xylariomycetidae</taxon>
        <taxon>Xylariales</taxon>
        <taxon>Xylariaceae</taxon>
        <taxon>Xylaria</taxon>
    </lineage>
</organism>
<dbReference type="AlphaFoldDB" id="A0A439CNL9"/>
<evidence type="ECO:0000313" key="2">
    <source>
        <dbReference type="Proteomes" id="UP000286045"/>
    </source>
</evidence>
<dbReference type="EMBL" id="RYZI01000706">
    <property type="protein sequence ID" value="RWA03762.1"/>
    <property type="molecule type" value="Genomic_DNA"/>
</dbReference>
<reference evidence="1 2" key="1">
    <citation type="submission" date="2018-12" db="EMBL/GenBank/DDBJ databases">
        <title>Draft genome sequence of Xylaria grammica IHI A82.</title>
        <authorList>
            <person name="Buettner E."/>
            <person name="Kellner H."/>
        </authorList>
    </citation>
    <scope>NUCLEOTIDE SEQUENCE [LARGE SCALE GENOMIC DNA]</scope>
    <source>
        <strain evidence="1 2">IHI A82</strain>
    </source>
</reference>
<name>A0A439CNL9_9PEZI</name>